<feature type="non-terminal residue" evidence="3">
    <location>
        <position position="1"/>
    </location>
</feature>
<accession>A0ABN9U9I0</accession>
<reference evidence="3" key="1">
    <citation type="submission" date="2023-10" db="EMBL/GenBank/DDBJ databases">
        <authorList>
            <person name="Chen Y."/>
            <person name="Shah S."/>
            <person name="Dougan E. K."/>
            <person name="Thang M."/>
            <person name="Chan C."/>
        </authorList>
    </citation>
    <scope>NUCLEOTIDE SEQUENCE [LARGE SCALE GENOMIC DNA]</scope>
</reference>
<sequence length="97" mass="10386">VSLRALLAIVPTAHLALFPAGQSPGQGGSGQPSAPSNPFTTPGVASNEEPETEDYKLEDWIEESEATDYYVVSWNAEWQLTADCGEEGVRAVLLSHK</sequence>
<feature type="signal peptide" evidence="2">
    <location>
        <begin position="1"/>
        <end position="15"/>
    </location>
</feature>
<protein>
    <submittedName>
        <fullName evidence="3">Uncharacterized protein</fullName>
    </submittedName>
</protein>
<name>A0ABN9U9I0_9DINO</name>
<proteinExistence type="predicted"/>
<keyword evidence="2" id="KW-0732">Signal</keyword>
<gene>
    <name evidence="3" type="ORF">PCOR1329_LOCUS46470</name>
</gene>
<evidence type="ECO:0000313" key="4">
    <source>
        <dbReference type="Proteomes" id="UP001189429"/>
    </source>
</evidence>
<evidence type="ECO:0000313" key="3">
    <source>
        <dbReference type="EMBL" id="CAK0855957.1"/>
    </source>
</evidence>
<feature type="chain" id="PRO_5045980668" evidence="2">
    <location>
        <begin position="16"/>
        <end position="97"/>
    </location>
</feature>
<feature type="non-terminal residue" evidence="3">
    <location>
        <position position="97"/>
    </location>
</feature>
<organism evidence="3 4">
    <name type="scientific">Prorocentrum cordatum</name>
    <dbReference type="NCBI Taxonomy" id="2364126"/>
    <lineage>
        <taxon>Eukaryota</taxon>
        <taxon>Sar</taxon>
        <taxon>Alveolata</taxon>
        <taxon>Dinophyceae</taxon>
        <taxon>Prorocentrales</taxon>
        <taxon>Prorocentraceae</taxon>
        <taxon>Prorocentrum</taxon>
    </lineage>
</organism>
<evidence type="ECO:0000256" key="1">
    <source>
        <dbReference type="SAM" id="MobiDB-lite"/>
    </source>
</evidence>
<dbReference type="Proteomes" id="UP001189429">
    <property type="component" value="Unassembled WGS sequence"/>
</dbReference>
<evidence type="ECO:0000256" key="2">
    <source>
        <dbReference type="SAM" id="SignalP"/>
    </source>
</evidence>
<dbReference type="EMBL" id="CAUYUJ010015591">
    <property type="protein sequence ID" value="CAK0855957.1"/>
    <property type="molecule type" value="Genomic_DNA"/>
</dbReference>
<comment type="caution">
    <text evidence="3">The sequence shown here is derived from an EMBL/GenBank/DDBJ whole genome shotgun (WGS) entry which is preliminary data.</text>
</comment>
<keyword evidence="4" id="KW-1185">Reference proteome</keyword>
<feature type="region of interest" description="Disordered" evidence="1">
    <location>
        <begin position="19"/>
        <end position="54"/>
    </location>
</feature>